<feature type="compositionally biased region" description="Basic residues" evidence="6">
    <location>
        <begin position="557"/>
        <end position="575"/>
    </location>
</feature>
<gene>
    <name evidence="8" type="ORF">M6B22_01780</name>
</gene>
<dbReference type="Gene3D" id="1.10.10.10">
    <property type="entry name" value="Winged helix-like DNA-binding domain superfamily/Winged helix DNA-binding domain"/>
    <property type="match status" value="1"/>
</dbReference>
<dbReference type="InterPro" id="IPR036388">
    <property type="entry name" value="WH-like_DNA-bd_sf"/>
</dbReference>
<dbReference type="InterPro" id="IPR041664">
    <property type="entry name" value="AAA_16"/>
</dbReference>
<feature type="compositionally biased region" description="Low complexity" evidence="6">
    <location>
        <begin position="531"/>
        <end position="545"/>
    </location>
</feature>
<dbReference type="SUPFAM" id="SSF48452">
    <property type="entry name" value="TPR-like"/>
    <property type="match status" value="1"/>
</dbReference>
<keyword evidence="2" id="KW-0805">Transcription regulation</keyword>
<dbReference type="SMART" id="SM01043">
    <property type="entry name" value="BTAD"/>
    <property type="match status" value="1"/>
</dbReference>
<evidence type="ECO:0000256" key="6">
    <source>
        <dbReference type="SAM" id="MobiDB-lite"/>
    </source>
</evidence>
<evidence type="ECO:0000256" key="1">
    <source>
        <dbReference type="ARBA" id="ARBA00005820"/>
    </source>
</evidence>
<dbReference type="Proteomes" id="UP001164693">
    <property type="component" value="Chromosome"/>
</dbReference>
<evidence type="ECO:0000256" key="4">
    <source>
        <dbReference type="ARBA" id="ARBA00023163"/>
    </source>
</evidence>
<dbReference type="PANTHER" id="PTHR35807">
    <property type="entry name" value="TRANSCRIPTIONAL REGULATOR REDD-RELATED"/>
    <property type="match status" value="1"/>
</dbReference>
<evidence type="ECO:0000256" key="5">
    <source>
        <dbReference type="PROSITE-ProRule" id="PRU01091"/>
    </source>
</evidence>
<dbReference type="PROSITE" id="PS51755">
    <property type="entry name" value="OMPR_PHOB"/>
    <property type="match status" value="1"/>
</dbReference>
<evidence type="ECO:0000313" key="9">
    <source>
        <dbReference type="Proteomes" id="UP001164693"/>
    </source>
</evidence>
<dbReference type="InterPro" id="IPR001867">
    <property type="entry name" value="OmpR/PhoB-type_DNA-bd"/>
</dbReference>
<organism evidence="8 9">
    <name type="scientific">Jatrophihabitans cynanchi</name>
    <dbReference type="NCBI Taxonomy" id="2944128"/>
    <lineage>
        <taxon>Bacteria</taxon>
        <taxon>Bacillati</taxon>
        <taxon>Actinomycetota</taxon>
        <taxon>Actinomycetes</taxon>
        <taxon>Jatrophihabitantales</taxon>
        <taxon>Jatrophihabitantaceae</taxon>
        <taxon>Jatrophihabitans</taxon>
    </lineage>
</organism>
<dbReference type="Pfam" id="PF00486">
    <property type="entry name" value="Trans_reg_C"/>
    <property type="match status" value="1"/>
</dbReference>
<dbReference type="InterPro" id="IPR005158">
    <property type="entry name" value="BTAD"/>
</dbReference>
<evidence type="ECO:0000259" key="7">
    <source>
        <dbReference type="PROSITE" id="PS51755"/>
    </source>
</evidence>
<feature type="DNA-binding region" description="OmpR/PhoB-type" evidence="5">
    <location>
        <begin position="1"/>
        <end position="102"/>
    </location>
</feature>
<accession>A0ABY7K0J5</accession>
<dbReference type="InterPro" id="IPR016032">
    <property type="entry name" value="Sig_transdc_resp-reg_C-effctor"/>
</dbReference>
<name>A0ABY7K0J5_9ACTN</name>
<feature type="domain" description="OmpR/PhoB-type" evidence="7">
    <location>
        <begin position="1"/>
        <end position="102"/>
    </location>
</feature>
<feature type="region of interest" description="Disordered" evidence="6">
    <location>
        <begin position="531"/>
        <end position="575"/>
    </location>
</feature>
<keyword evidence="4" id="KW-0804">Transcription</keyword>
<dbReference type="Gene3D" id="1.25.40.10">
    <property type="entry name" value="Tetratricopeptide repeat domain"/>
    <property type="match status" value="1"/>
</dbReference>
<dbReference type="InterPro" id="IPR003593">
    <property type="entry name" value="AAA+_ATPase"/>
</dbReference>
<dbReference type="CDD" id="cd15831">
    <property type="entry name" value="BTAD"/>
    <property type="match status" value="1"/>
</dbReference>
<dbReference type="Gene3D" id="3.40.50.300">
    <property type="entry name" value="P-loop containing nucleotide triphosphate hydrolases"/>
    <property type="match status" value="1"/>
</dbReference>
<dbReference type="PANTHER" id="PTHR35807:SF1">
    <property type="entry name" value="TRANSCRIPTIONAL REGULATOR REDD"/>
    <property type="match status" value="1"/>
</dbReference>
<dbReference type="Pfam" id="PF13191">
    <property type="entry name" value="AAA_16"/>
    <property type="match status" value="1"/>
</dbReference>
<sequence>MEGAQVRVRLLGTFEVDVAGRVIDVGGPRQQAVLALLLVHHGSVVPVDRIVHDLWRGEPPPRATAALQAYVSNLRRLLEPERAPRSPARLLVSAAPGYAVRLPDDSVDAWRFEALLRAAGTTTDPGQSLSALQRALALWSGPALAAFAAEPWAEAEVARLAELRLLAHERLVEARLLAGAAAEAVLDAEALVRAAPLREEGWRLLAMAQYGCGRQGEALTTLRRARARLADELGIDPGAALIELEQDVLHQRLLLPRAHAVTGTVPSELQPDVAGPDVVAPFVGRTAEQGALVGAADATRGGTPGVAVVVGEPGAGKSALLHRLRHELRERGWRVASGRCPESDGSPAAWAWVQVLRGLASDVDPGTFTAPLAALLSDDATAPRPEEALRARFRLHRAVTDWLATLGDRPLAIILDDVHRADTETRSLVRSLAERPFDGRVLLVLAHRPEREPGLDELLADLAASRPARVALAGLDDSAAAELIAVTTGAEPDTETVSALTERTGGNPFYLVESARLLAGEGAVVAQSQVPAGVPGRPAPAVRQAAGRDRVGAAPGRRPRARRRHRTAHRGGRSR</sequence>
<keyword evidence="3 5" id="KW-0238">DNA-binding</keyword>
<dbReference type="SUPFAM" id="SSF46894">
    <property type="entry name" value="C-terminal effector domain of the bipartite response regulators"/>
    <property type="match status" value="1"/>
</dbReference>
<evidence type="ECO:0000256" key="3">
    <source>
        <dbReference type="ARBA" id="ARBA00023125"/>
    </source>
</evidence>
<proteinExistence type="inferred from homology"/>
<dbReference type="InterPro" id="IPR051677">
    <property type="entry name" value="AfsR-DnrI-RedD_regulator"/>
</dbReference>
<evidence type="ECO:0000256" key="2">
    <source>
        <dbReference type="ARBA" id="ARBA00023015"/>
    </source>
</evidence>
<protein>
    <submittedName>
        <fullName evidence="8">AAA family ATPase</fullName>
    </submittedName>
</protein>
<reference evidence="8" key="1">
    <citation type="submission" date="2022-05" db="EMBL/GenBank/DDBJ databases">
        <title>Jatrophihabitans sp. SB3-54 whole genome sequence.</title>
        <authorList>
            <person name="Suh M.K."/>
            <person name="Eom M.K."/>
            <person name="Kim J.S."/>
            <person name="Kim H.S."/>
            <person name="Do H.E."/>
            <person name="Shin Y.K."/>
            <person name="Lee J.-S."/>
        </authorList>
    </citation>
    <scope>NUCLEOTIDE SEQUENCE</scope>
    <source>
        <strain evidence="8">SB3-54</strain>
    </source>
</reference>
<dbReference type="InterPro" id="IPR011990">
    <property type="entry name" value="TPR-like_helical_dom_sf"/>
</dbReference>
<dbReference type="SMART" id="SM00862">
    <property type="entry name" value="Trans_reg_C"/>
    <property type="match status" value="1"/>
</dbReference>
<evidence type="ECO:0000313" key="8">
    <source>
        <dbReference type="EMBL" id="WAX57510.1"/>
    </source>
</evidence>
<dbReference type="SMART" id="SM00382">
    <property type="entry name" value="AAA"/>
    <property type="match status" value="1"/>
</dbReference>
<keyword evidence="9" id="KW-1185">Reference proteome</keyword>
<dbReference type="SUPFAM" id="SSF52540">
    <property type="entry name" value="P-loop containing nucleoside triphosphate hydrolases"/>
    <property type="match status" value="1"/>
</dbReference>
<dbReference type="EMBL" id="CP097463">
    <property type="protein sequence ID" value="WAX57510.1"/>
    <property type="molecule type" value="Genomic_DNA"/>
</dbReference>
<dbReference type="RefSeq" id="WP_269444051.1">
    <property type="nucleotide sequence ID" value="NZ_CP097463.1"/>
</dbReference>
<dbReference type="InterPro" id="IPR027417">
    <property type="entry name" value="P-loop_NTPase"/>
</dbReference>
<comment type="similarity">
    <text evidence="1">Belongs to the AfsR/DnrI/RedD regulatory family.</text>
</comment>
<dbReference type="Pfam" id="PF03704">
    <property type="entry name" value="BTAD"/>
    <property type="match status" value="1"/>
</dbReference>